<dbReference type="Pfam" id="PF12627">
    <property type="entry name" value="PolyA_pol_RNAbd"/>
    <property type="match status" value="1"/>
</dbReference>
<dbReference type="InterPro" id="IPR012006">
    <property type="entry name" value="CCA_bact"/>
</dbReference>
<feature type="binding site" evidence="11">
    <location>
        <position position="8"/>
    </location>
    <ligand>
        <name>ATP</name>
        <dbReference type="ChEBI" id="CHEBI:30616"/>
    </ligand>
</feature>
<accession>A0ABN4HPV1</accession>
<feature type="binding site" evidence="11">
    <location>
        <position position="137"/>
    </location>
    <ligand>
        <name>CTP</name>
        <dbReference type="ChEBI" id="CHEBI:37563"/>
    </ligand>
</feature>
<dbReference type="CDD" id="cd05398">
    <property type="entry name" value="NT_ClassII-CCAase"/>
    <property type="match status" value="1"/>
</dbReference>
<comment type="miscellaneous">
    <text evidence="11">A single active site specifically recognizes both ATP and CTP and is responsible for their addition.</text>
</comment>
<dbReference type="PIRSF" id="PIRSF000813">
    <property type="entry name" value="CCA_bact"/>
    <property type="match status" value="1"/>
</dbReference>
<reference evidence="14 15" key="1">
    <citation type="journal article" date="2015" name="Genome Biol. Evol.">
        <title>Distinctive Genome Reduction Rates Revealed by Genomic Analyses of Two Coxiella-Like Endosymbionts in Ticks.</title>
        <authorList>
            <person name="Gottlieb Y."/>
            <person name="Lalzar I."/>
            <person name="Klasson L."/>
        </authorList>
    </citation>
    <scope>NUCLEOTIDE SEQUENCE [LARGE SCALE GENOMIC DNA]</scope>
    <source>
        <strain evidence="14 15">CRt</strain>
    </source>
</reference>
<comment type="function">
    <text evidence="11">Catalyzes the addition and repair of the essential 3'-terminal CCA sequence in tRNAs without using a nucleic acid template. Adds these three nucleotides in the order of C, C, and A to the tRNA nucleotide-73, using CTP and ATP as substrates and producing inorganic pyrophosphate. tRNA 3'-terminal CCA addition is required both for tRNA processing and repair. Also involved in tRNA surveillance by mediating tandem CCA addition to generate a CCACCA at the 3' terminus of unstable tRNAs. While stable tRNAs receive only 3'-terminal CCA, unstable tRNAs are marked with CCACCA and rapidly degraded.</text>
</comment>
<feature type="binding site" evidence="11">
    <location>
        <position position="137"/>
    </location>
    <ligand>
        <name>ATP</name>
        <dbReference type="ChEBI" id="CHEBI:30616"/>
    </ligand>
</feature>
<feature type="binding site" evidence="11">
    <location>
        <position position="140"/>
    </location>
    <ligand>
        <name>CTP</name>
        <dbReference type="ChEBI" id="CHEBI:37563"/>
    </ligand>
</feature>
<comment type="cofactor">
    <cofactor evidence="1 11">
        <name>Mg(2+)</name>
        <dbReference type="ChEBI" id="CHEBI:18420"/>
    </cofactor>
</comment>
<keyword evidence="15" id="KW-1185">Reference proteome</keyword>
<dbReference type="SUPFAM" id="SSF81301">
    <property type="entry name" value="Nucleotidyltransferase"/>
    <property type="match status" value="1"/>
</dbReference>
<protein>
    <recommendedName>
        <fullName evidence="11">CCA-adding enzyme</fullName>
        <ecNumber evidence="11">2.7.7.72</ecNumber>
    </recommendedName>
    <alternativeName>
        <fullName evidence="11">CCA tRNA nucleotidyltransferase</fullName>
    </alternativeName>
    <alternativeName>
        <fullName evidence="11">tRNA CCA-pyrophosphorylase</fullName>
    </alternativeName>
    <alternativeName>
        <fullName evidence="11">tRNA adenylyl-/cytidylyl- transferase</fullName>
    </alternativeName>
    <alternativeName>
        <fullName evidence="11">tRNA nucleotidyltransferase</fullName>
    </alternativeName>
    <alternativeName>
        <fullName evidence="11">tRNA-NT</fullName>
    </alternativeName>
</protein>
<dbReference type="HAMAP" id="MF_01262">
    <property type="entry name" value="CCA_bact_type2"/>
    <property type="match status" value="1"/>
</dbReference>
<feature type="domain" description="tRNA nucleotidyltransferase/poly(A) polymerase RNA and SrmB- binding" evidence="13">
    <location>
        <begin position="148"/>
        <end position="209"/>
    </location>
</feature>
<name>A0ABN4HPV1_9COXI</name>
<keyword evidence="5 11" id="KW-0479">Metal-binding</keyword>
<feature type="binding site" evidence="11">
    <location>
        <position position="21"/>
    </location>
    <ligand>
        <name>Mg(2+)</name>
        <dbReference type="ChEBI" id="CHEBI:18420"/>
    </ligand>
</feature>
<feature type="binding site" evidence="11">
    <location>
        <position position="11"/>
    </location>
    <ligand>
        <name>CTP</name>
        <dbReference type="ChEBI" id="CHEBI:37563"/>
    </ligand>
</feature>
<evidence type="ECO:0000256" key="9">
    <source>
        <dbReference type="ARBA" id="ARBA00022842"/>
    </source>
</evidence>
<dbReference type="Gene3D" id="3.30.460.10">
    <property type="entry name" value="Beta Polymerase, domain 2"/>
    <property type="match status" value="1"/>
</dbReference>
<evidence type="ECO:0000256" key="1">
    <source>
        <dbReference type="ARBA" id="ARBA00001946"/>
    </source>
</evidence>
<dbReference type="Proteomes" id="UP000063965">
    <property type="component" value="Chromosome"/>
</dbReference>
<dbReference type="Pfam" id="PF01743">
    <property type="entry name" value="PolyA_pol"/>
    <property type="match status" value="1"/>
</dbReference>
<proteinExistence type="inferred from homology"/>
<dbReference type="PANTHER" id="PTHR47545:SF1">
    <property type="entry name" value="MULTIFUNCTIONAL CCA PROTEIN"/>
    <property type="match status" value="1"/>
</dbReference>
<dbReference type="EC" id="2.7.7.72" evidence="11"/>
<evidence type="ECO:0000256" key="7">
    <source>
        <dbReference type="ARBA" id="ARBA00022800"/>
    </source>
</evidence>
<keyword evidence="7 11" id="KW-0692">RNA repair</keyword>
<feature type="binding site" evidence="11">
    <location>
        <position position="23"/>
    </location>
    <ligand>
        <name>Mg(2+)</name>
        <dbReference type="ChEBI" id="CHEBI:18420"/>
    </ligand>
</feature>
<dbReference type="InterPro" id="IPR050124">
    <property type="entry name" value="tRNA_CCA-adding_enzyme"/>
</dbReference>
<evidence type="ECO:0000256" key="3">
    <source>
        <dbReference type="ARBA" id="ARBA00022694"/>
    </source>
</evidence>
<feature type="binding site" evidence="11">
    <location>
        <position position="11"/>
    </location>
    <ligand>
        <name>ATP</name>
        <dbReference type="ChEBI" id="CHEBI:30616"/>
    </ligand>
</feature>
<evidence type="ECO:0000256" key="11">
    <source>
        <dbReference type="HAMAP-Rule" id="MF_01262"/>
    </source>
</evidence>
<evidence type="ECO:0000313" key="14">
    <source>
        <dbReference type="EMBL" id="AKQ33191.1"/>
    </source>
</evidence>
<keyword evidence="9 11" id="KW-0460">Magnesium</keyword>
<evidence type="ECO:0000256" key="6">
    <source>
        <dbReference type="ARBA" id="ARBA00022741"/>
    </source>
</evidence>
<evidence type="ECO:0000256" key="5">
    <source>
        <dbReference type="ARBA" id="ARBA00022723"/>
    </source>
</evidence>
<dbReference type="PANTHER" id="PTHR47545">
    <property type="entry name" value="MULTIFUNCTIONAL CCA PROTEIN"/>
    <property type="match status" value="1"/>
</dbReference>
<feature type="binding site" evidence="11">
    <location>
        <position position="140"/>
    </location>
    <ligand>
        <name>ATP</name>
        <dbReference type="ChEBI" id="CHEBI:30616"/>
    </ligand>
</feature>
<feature type="binding site" evidence="11">
    <location>
        <position position="91"/>
    </location>
    <ligand>
        <name>CTP</name>
        <dbReference type="ChEBI" id="CHEBI:37563"/>
    </ligand>
</feature>
<comment type="catalytic activity">
    <reaction evidence="11">
        <text>a tRNA precursor + 2 CTP + ATP = a tRNA with a 3' CCA end + 3 diphosphate</text>
        <dbReference type="Rhea" id="RHEA:14433"/>
        <dbReference type="Rhea" id="RHEA-COMP:10465"/>
        <dbReference type="Rhea" id="RHEA-COMP:10468"/>
        <dbReference type="ChEBI" id="CHEBI:30616"/>
        <dbReference type="ChEBI" id="CHEBI:33019"/>
        <dbReference type="ChEBI" id="CHEBI:37563"/>
        <dbReference type="ChEBI" id="CHEBI:74896"/>
        <dbReference type="ChEBI" id="CHEBI:83071"/>
        <dbReference type="EC" id="2.7.7.72"/>
    </reaction>
</comment>
<feature type="binding site" evidence="11">
    <location>
        <position position="91"/>
    </location>
    <ligand>
        <name>ATP</name>
        <dbReference type="ChEBI" id="CHEBI:30616"/>
    </ligand>
</feature>
<evidence type="ECO:0000256" key="2">
    <source>
        <dbReference type="ARBA" id="ARBA00022679"/>
    </source>
</evidence>
<comment type="catalytic activity">
    <reaction evidence="11">
        <text>a tRNA with a 3' CCA end + 2 CTP + ATP = a tRNA with a 3' CCACCA end + 3 diphosphate</text>
        <dbReference type="Rhea" id="RHEA:76235"/>
        <dbReference type="Rhea" id="RHEA-COMP:10468"/>
        <dbReference type="Rhea" id="RHEA-COMP:18655"/>
        <dbReference type="ChEBI" id="CHEBI:30616"/>
        <dbReference type="ChEBI" id="CHEBI:33019"/>
        <dbReference type="ChEBI" id="CHEBI:37563"/>
        <dbReference type="ChEBI" id="CHEBI:83071"/>
        <dbReference type="ChEBI" id="CHEBI:195187"/>
    </reaction>
</comment>
<keyword evidence="3 11" id="KW-0819">tRNA processing</keyword>
<dbReference type="InterPro" id="IPR002646">
    <property type="entry name" value="PolA_pol_head_dom"/>
</dbReference>
<evidence type="ECO:0000259" key="13">
    <source>
        <dbReference type="Pfam" id="PF12627"/>
    </source>
</evidence>
<feature type="domain" description="Poly A polymerase head" evidence="12">
    <location>
        <begin position="3"/>
        <end position="122"/>
    </location>
</feature>
<keyword evidence="6 11" id="KW-0547">Nucleotide-binding</keyword>
<evidence type="ECO:0000256" key="8">
    <source>
        <dbReference type="ARBA" id="ARBA00022840"/>
    </source>
</evidence>
<comment type="similarity">
    <text evidence="11">Belongs to the tRNA nucleotidyltransferase/poly(A) polymerase family. Bacterial CCA-adding enzyme type 2 subfamily.</text>
</comment>
<dbReference type="InterPro" id="IPR043519">
    <property type="entry name" value="NT_sf"/>
</dbReference>
<keyword evidence="8 11" id="KW-0067">ATP-binding</keyword>
<keyword evidence="2 11" id="KW-0808">Transferase</keyword>
<evidence type="ECO:0000256" key="4">
    <source>
        <dbReference type="ARBA" id="ARBA00022695"/>
    </source>
</evidence>
<evidence type="ECO:0000259" key="12">
    <source>
        <dbReference type="Pfam" id="PF01743"/>
    </source>
</evidence>
<dbReference type="SUPFAM" id="SSF81891">
    <property type="entry name" value="Poly A polymerase C-terminal region-like"/>
    <property type="match status" value="1"/>
</dbReference>
<gene>
    <name evidence="11 14" type="primary">cca</name>
    <name evidence="14" type="ORF">CleRT_01230</name>
</gene>
<organism evidence="14 15">
    <name type="scientific">Candidatus Coxiella mudrowiae</name>
    <dbReference type="NCBI Taxonomy" id="2054173"/>
    <lineage>
        <taxon>Bacteria</taxon>
        <taxon>Pseudomonadati</taxon>
        <taxon>Pseudomonadota</taxon>
        <taxon>Gammaproteobacteria</taxon>
        <taxon>Legionellales</taxon>
        <taxon>Coxiellaceae</taxon>
        <taxon>Coxiella</taxon>
    </lineage>
</organism>
<feature type="binding site" evidence="11">
    <location>
        <position position="8"/>
    </location>
    <ligand>
        <name>CTP</name>
        <dbReference type="ChEBI" id="CHEBI:37563"/>
    </ligand>
</feature>
<keyword evidence="4 11" id="KW-0548">Nucleotidyltransferase</keyword>
<keyword evidence="10 11" id="KW-0694">RNA-binding</keyword>
<dbReference type="Gene3D" id="1.10.3090.10">
    <property type="entry name" value="cca-adding enzyme, domain 2"/>
    <property type="match status" value="1"/>
</dbReference>
<sequence length="370" mass="42277">MKIYLVGGAVRDELLGLPVKEKDWVVVGATPEEMIAHGFKPVGKEFPVFLDPKTHEEYALARTERKIAKGYKGFSFYAEPNVALEEDLKRRDLTINAIAKSPEGKLVDPYGGQQDLKNKVLRHVSPAFQEDPVRILRLARLATKFPEFSIHPETLDLMKKMTSAGEVNSLVPERVWQELVRALANETPTRFFTVLDDCGALAILFPTLHHQYKSMNTLSQIASKTLSPILRFTALFSNLSFGAIQQQLTLQYRVPNEYSDLATMVSRFKELYKDIDQMNEKEFLNFIIKTDALRRNERFEQFLFICSSLYPNSAKNDDKIRKTIKAIKSIDIKRLQERQLKGEAFAKALETLRLEAIRPLISSAPREKNV</sequence>
<dbReference type="InterPro" id="IPR032828">
    <property type="entry name" value="PolyA_RNA-bd"/>
</dbReference>
<evidence type="ECO:0000313" key="15">
    <source>
        <dbReference type="Proteomes" id="UP000063965"/>
    </source>
</evidence>
<dbReference type="EMBL" id="CP011126">
    <property type="protein sequence ID" value="AKQ33191.1"/>
    <property type="molecule type" value="Genomic_DNA"/>
</dbReference>
<evidence type="ECO:0000256" key="10">
    <source>
        <dbReference type="ARBA" id="ARBA00022884"/>
    </source>
</evidence>